<evidence type="ECO:0000313" key="1">
    <source>
        <dbReference type="EMBL" id="SVD76288.1"/>
    </source>
</evidence>
<accession>A0A382Y1A0</accession>
<gene>
    <name evidence="1" type="ORF">METZ01_LOCUS429142</name>
</gene>
<feature type="non-terminal residue" evidence="1">
    <location>
        <position position="1"/>
    </location>
</feature>
<dbReference type="EMBL" id="UINC01171625">
    <property type="protein sequence ID" value="SVD76288.1"/>
    <property type="molecule type" value="Genomic_DNA"/>
</dbReference>
<proteinExistence type="predicted"/>
<reference evidence="1" key="1">
    <citation type="submission" date="2018-05" db="EMBL/GenBank/DDBJ databases">
        <authorList>
            <person name="Lanie J.A."/>
            <person name="Ng W.-L."/>
            <person name="Kazmierczak K.M."/>
            <person name="Andrzejewski T.M."/>
            <person name="Davidsen T.M."/>
            <person name="Wayne K.J."/>
            <person name="Tettelin H."/>
            <person name="Glass J.I."/>
            <person name="Rusch D."/>
            <person name="Podicherti R."/>
            <person name="Tsui H.-C.T."/>
            <person name="Winkler M.E."/>
        </authorList>
    </citation>
    <scope>NUCLEOTIDE SEQUENCE</scope>
</reference>
<dbReference type="AlphaFoldDB" id="A0A382Y1A0"/>
<name>A0A382Y1A0_9ZZZZ</name>
<feature type="non-terminal residue" evidence="1">
    <location>
        <position position="26"/>
    </location>
</feature>
<sequence>VQAEERQFLIEQHLQKVEFASLEELS</sequence>
<organism evidence="1">
    <name type="scientific">marine metagenome</name>
    <dbReference type="NCBI Taxonomy" id="408172"/>
    <lineage>
        <taxon>unclassified sequences</taxon>
        <taxon>metagenomes</taxon>
        <taxon>ecological metagenomes</taxon>
    </lineage>
</organism>
<protein>
    <submittedName>
        <fullName evidence="1">Uncharacterized protein</fullName>
    </submittedName>
</protein>